<accession>W8T3Q0</accession>
<dbReference type="Proteomes" id="UP000019591">
    <property type="component" value="Chromosome"/>
</dbReference>
<dbReference type="PATRIC" id="fig|1286171.3.peg.1047"/>
<dbReference type="STRING" id="1286171.EAL2_c10960"/>
<keyword evidence="2" id="KW-1185">Reference proteome</keyword>
<sequence length="54" mass="6130">MKLNPRVEAVVRRYFKGENLETAIRKEKAKLEVKKIYNIVAEAKGGTQNGKGRV</sequence>
<reference evidence="1 2" key="1">
    <citation type="journal article" date="2014" name="Genome Announc.">
        <title>Complete Genome Sequence of Amino Acid-Utilizing Eubacterium acidaminophilum al-2 (DSM 3953).</title>
        <authorList>
            <person name="Poehlein A."/>
            <person name="Andreesen J.R."/>
            <person name="Daniel R."/>
        </authorList>
    </citation>
    <scope>NUCLEOTIDE SEQUENCE [LARGE SCALE GENOMIC DNA]</scope>
    <source>
        <strain evidence="1 2">DSM 3953</strain>
    </source>
</reference>
<name>W8T3Q0_PEPAC</name>
<proteinExistence type="predicted"/>
<evidence type="ECO:0000313" key="1">
    <source>
        <dbReference type="EMBL" id="AHM56394.1"/>
    </source>
</evidence>
<organism evidence="1 2">
    <name type="scientific">Peptoclostridium acidaminophilum DSM 3953</name>
    <dbReference type="NCBI Taxonomy" id="1286171"/>
    <lineage>
        <taxon>Bacteria</taxon>
        <taxon>Bacillati</taxon>
        <taxon>Bacillota</taxon>
        <taxon>Clostridia</taxon>
        <taxon>Peptostreptococcales</taxon>
        <taxon>Peptoclostridiaceae</taxon>
        <taxon>Peptoclostridium</taxon>
    </lineage>
</organism>
<protein>
    <submittedName>
        <fullName evidence="1">Uncharacterized protein</fullName>
    </submittedName>
</protein>
<dbReference type="RefSeq" id="WP_158408894.1">
    <property type="nucleotide sequence ID" value="NZ_CP007452.1"/>
</dbReference>
<gene>
    <name evidence="1" type="ORF">EAL2_c10960</name>
</gene>
<dbReference type="HOGENOM" id="CLU_3043484_0_0_9"/>
<dbReference type="EMBL" id="CP007452">
    <property type="protein sequence ID" value="AHM56394.1"/>
    <property type="molecule type" value="Genomic_DNA"/>
</dbReference>
<dbReference type="KEGG" id="eac:EAL2_c10960"/>
<evidence type="ECO:0000313" key="2">
    <source>
        <dbReference type="Proteomes" id="UP000019591"/>
    </source>
</evidence>
<dbReference type="AlphaFoldDB" id="W8T3Q0"/>